<dbReference type="RefSeq" id="WP_090731606.1">
    <property type="nucleotide sequence ID" value="NZ_FOHO01000001.1"/>
</dbReference>
<evidence type="ECO:0000313" key="1">
    <source>
        <dbReference type="EMBL" id="SES65460.1"/>
    </source>
</evidence>
<dbReference type="SUPFAM" id="SSF109604">
    <property type="entry name" value="HD-domain/PDEase-like"/>
    <property type="match status" value="1"/>
</dbReference>
<dbReference type="STRING" id="364199.SAMN04489858_10184"/>
<dbReference type="Gene3D" id="1.10.3210.10">
    <property type="entry name" value="Hypothetical protein af1432"/>
    <property type="match status" value="1"/>
</dbReference>
<proteinExistence type="predicted"/>
<protein>
    <recommendedName>
        <fullName evidence="3">Hydrolases of HD superfamily</fullName>
    </recommendedName>
</protein>
<accession>A0A1H9Y9F4</accession>
<evidence type="ECO:0000313" key="2">
    <source>
        <dbReference type="Proteomes" id="UP000199180"/>
    </source>
</evidence>
<reference evidence="1 2" key="1">
    <citation type="submission" date="2016-10" db="EMBL/GenBank/DDBJ databases">
        <authorList>
            <person name="de Groot N.N."/>
        </authorList>
    </citation>
    <scope>NUCLEOTIDE SEQUENCE [LARGE SCALE GENOMIC DNA]</scope>
    <source>
        <strain evidence="1 2">DSM 17862</strain>
    </source>
</reference>
<keyword evidence="2" id="KW-1185">Reference proteome</keyword>
<sequence>MAAVLLGRVLVPDFFNPRPEDVDVGFMFWRMRRMRRISGNRSALTLDIHHELCGLLADELQCSRPARIWARCHDLHEFAIGDIVRPVKADLGSKLVEQTSRRWDEAIAARLGLSLPSATEALEVSLVDDMALAIEWSELLGRNLAELGIVVPDLPENAVELLGRAISAMGAQTWWSETGSAKDETAYNLSAYAGEQRLRRAVTA</sequence>
<dbReference type="AlphaFoldDB" id="A0A1H9Y9F4"/>
<dbReference type="Proteomes" id="UP000199180">
    <property type="component" value="Unassembled WGS sequence"/>
</dbReference>
<name>A0A1H9Y9F4_9RHOB</name>
<dbReference type="EMBL" id="FOHO01000001">
    <property type="protein sequence ID" value="SES65460.1"/>
    <property type="molecule type" value="Genomic_DNA"/>
</dbReference>
<organism evidence="1 2">
    <name type="scientific">Paracoccus homiensis</name>
    <dbReference type="NCBI Taxonomy" id="364199"/>
    <lineage>
        <taxon>Bacteria</taxon>
        <taxon>Pseudomonadati</taxon>
        <taxon>Pseudomonadota</taxon>
        <taxon>Alphaproteobacteria</taxon>
        <taxon>Rhodobacterales</taxon>
        <taxon>Paracoccaceae</taxon>
        <taxon>Paracoccus</taxon>
    </lineage>
</organism>
<dbReference type="OrthoDB" id="1099791at2"/>
<evidence type="ECO:0008006" key="3">
    <source>
        <dbReference type="Google" id="ProtNLM"/>
    </source>
</evidence>
<gene>
    <name evidence="1" type="ORF">SAMN04489858_10184</name>
</gene>